<feature type="transmembrane region" description="Helical" evidence="6">
    <location>
        <begin position="317"/>
        <end position="337"/>
    </location>
</feature>
<name>A0A2P8G1H2_9BACT</name>
<organism evidence="8 9">
    <name type="scientific">Dyadobacter jiangsuensis</name>
    <dbReference type="NCBI Taxonomy" id="1591085"/>
    <lineage>
        <taxon>Bacteria</taxon>
        <taxon>Pseudomonadati</taxon>
        <taxon>Bacteroidota</taxon>
        <taxon>Cytophagia</taxon>
        <taxon>Cytophagales</taxon>
        <taxon>Spirosomataceae</taxon>
        <taxon>Dyadobacter</taxon>
    </lineage>
</organism>
<dbReference type="Proteomes" id="UP000241964">
    <property type="component" value="Unassembled WGS sequence"/>
</dbReference>
<evidence type="ECO:0000256" key="6">
    <source>
        <dbReference type="SAM" id="Phobius"/>
    </source>
</evidence>
<feature type="transmembrane region" description="Helical" evidence="6">
    <location>
        <begin position="6"/>
        <end position="32"/>
    </location>
</feature>
<comment type="caution">
    <text evidence="8">The sequence shown here is derived from an EMBL/GenBank/DDBJ whole genome shotgun (WGS) entry which is preliminary data.</text>
</comment>
<keyword evidence="2" id="KW-1003">Cell membrane</keyword>
<evidence type="ECO:0000256" key="3">
    <source>
        <dbReference type="ARBA" id="ARBA00022676"/>
    </source>
</evidence>
<keyword evidence="9" id="KW-1185">Reference proteome</keyword>
<proteinExistence type="predicted"/>
<dbReference type="InterPro" id="IPR029044">
    <property type="entry name" value="Nucleotide-diphossugar_trans"/>
</dbReference>
<evidence type="ECO:0000256" key="2">
    <source>
        <dbReference type="ARBA" id="ARBA00022475"/>
    </source>
</evidence>
<dbReference type="GO" id="GO:0005886">
    <property type="term" value="C:plasma membrane"/>
    <property type="evidence" value="ECO:0007669"/>
    <property type="project" value="UniProtKB-SubCell"/>
</dbReference>
<feature type="transmembrane region" description="Helical" evidence="6">
    <location>
        <begin position="292"/>
        <end position="311"/>
    </location>
</feature>
<keyword evidence="6" id="KW-1133">Transmembrane helix</keyword>
<evidence type="ECO:0000256" key="5">
    <source>
        <dbReference type="ARBA" id="ARBA00023136"/>
    </source>
</evidence>
<protein>
    <submittedName>
        <fullName evidence="8">Cellulose synthase/poly-beta-1,6-N-acetylglucosamine synthase-like glycosyltransferase</fullName>
    </submittedName>
</protein>
<evidence type="ECO:0000256" key="1">
    <source>
        <dbReference type="ARBA" id="ARBA00004236"/>
    </source>
</evidence>
<dbReference type="Gene3D" id="3.90.550.10">
    <property type="entry name" value="Spore Coat Polysaccharide Biosynthesis Protein SpsA, Chain A"/>
    <property type="match status" value="1"/>
</dbReference>
<dbReference type="PANTHER" id="PTHR43646">
    <property type="entry name" value="GLYCOSYLTRANSFERASE"/>
    <property type="match status" value="1"/>
</dbReference>
<dbReference type="Pfam" id="PF00535">
    <property type="entry name" value="Glycos_transf_2"/>
    <property type="match status" value="1"/>
</dbReference>
<keyword evidence="6" id="KW-0812">Transmembrane</keyword>
<keyword evidence="5 6" id="KW-0472">Membrane</keyword>
<dbReference type="SUPFAM" id="SSF53448">
    <property type="entry name" value="Nucleotide-diphospho-sugar transferases"/>
    <property type="match status" value="1"/>
</dbReference>
<evidence type="ECO:0000256" key="4">
    <source>
        <dbReference type="ARBA" id="ARBA00022679"/>
    </source>
</evidence>
<feature type="domain" description="Glycosyltransferase 2-like" evidence="7">
    <location>
        <begin position="51"/>
        <end position="167"/>
    </location>
</feature>
<comment type="subcellular location">
    <subcellularLocation>
        <location evidence="1">Cell membrane</location>
    </subcellularLocation>
</comment>
<evidence type="ECO:0000313" key="8">
    <source>
        <dbReference type="EMBL" id="PSL27829.1"/>
    </source>
</evidence>
<dbReference type="GO" id="GO:0016757">
    <property type="term" value="F:glycosyltransferase activity"/>
    <property type="evidence" value="ECO:0007669"/>
    <property type="project" value="UniProtKB-KW"/>
</dbReference>
<gene>
    <name evidence="8" type="ORF">CLV60_10794</name>
</gene>
<dbReference type="PANTHER" id="PTHR43646:SF2">
    <property type="entry name" value="GLYCOSYLTRANSFERASE 2-LIKE DOMAIN-CONTAINING PROTEIN"/>
    <property type="match status" value="1"/>
</dbReference>
<dbReference type="AlphaFoldDB" id="A0A2P8G1H2"/>
<evidence type="ECO:0000313" key="9">
    <source>
        <dbReference type="Proteomes" id="UP000241964"/>
    </source>
</evidence>
<keyword evidence="3" id="KW-0328">Glycosyltransferase</keyword>
<dbReference type="EMBL" id="PYAS01000007">
    <property type="protein sequence ID" value="PSL27829.1"/>
    <property type="molecule type" value="Genomic_DNA"/>
</dbReference>
<sequence length="384" mass="42384">MSGMTFISWVAAAIWILLGSYAMFTLALAFLWSRIRKPAAPAGIPDDLFITVIIPVRNEAENILFLLEDLERQTLHVNHFEVLVMDDSSTDNTTAIVRAFAEHSKAQIKLIPLPDVRTSAPKKRAIETAIGHAEGKLIVTTDGDCRAQPGWLHAIASCYLHTGAKLISSPVTFTDETSLTDHLQTVEFASLIGSGAASMAAGYPSMCNGANLSYEKETFLEVSGYAGVRHIASGDDEFLMHKIAARHPGSVHFLRHRDAIIRTAPHRNWASFYRQRKRWASKWKHYQSKTPLVLAVYIFASNFSILLAGGLACTGSISAAAFGGMLALKCIPEWLFLGSVLSFLQKKRSLAYIPVTQLCYPLYVCFFGLAAQKGQYEWKGRKLS</sequence>
<feature type="transmembrane region" description="Helical" evidence="6">
    <location>
        <begin position="349"/>
        <end position="371"/>
    </location>
</feature>
<keyword evidence="4 8" id="KW-0808">Transferase</keyword>
<evidence type="ECO:0000259" key="7">
    <source>
        <dbReference type="Pfam" id="PF00535"/>
    </source>
</evidence>
<dbReference type="InterPro" id="IPR001173">
    <property type="entry name" value="Glyco_trans_2-like"/>
</dbReference>
<reference evidence="8 9" key="1">
    <citation type="submission" date="2018-03" db="EMBL/GenBank/DDBJ databases">
        <title>Genomic Encyclopedia of Archaeal and Bacterial Type Strains, Phase II (KMG-II): from individual species to whole genera.</title>
        <authorList>
            <person name="Goeker M."/>
        </authorList>
    </citation>
    <scope>NUCLEOTIDE SEQUENCE [LARGE SCALE GENOMIC DNA]</scope>
    <source>
        <strain evidence="8 9">DSM 29057</strain>
    </source>
</reference>
<accession>A0A2P8G1H2</accession>